<sequence>MGYTHYFTQKRAASDAEWAAITVDFRKLYEGGHLPSIRFEDNHAAHPEISDDLIRFNGPGHDGHETMLLAIDGEGFAFCKTARKPYDLAVVALLILAHYHAPEVWDITSDGYKADWQPGLDIIQRHLYTEACLPPAIIQDDPYA</sequence>
<proteinExistence type="predicted"/>
<evidence type="ECO:0000313" key="1">
    <source>
        <dbReference type="EMBL" id="SJK83877.1"/>
    </source>
</evidence>
<protein>
    <submittedName>
        <fullName evidence="1">Uncharacterized protein</fullName>
    </submittedName>
</protein>
<dbReference type="Proteomes" id="UP000008707">
    <property type="component" value="Chromosome"/>
</dbReference>
<dbReference type="OrthoDB" id="6632056at2"/>
<dbReference type="Proteomes" id="UP001322512">
    <property type="component" value="Chromosome"/>
</dbReference>
<organism evidence="1 3">
    <name type="scientific">Halomonas elongata (strain ATCC 33173 / DSM 2581 / NBRC 15536 / NCIMB 2198 / 1H9)</name>
    <dbReference type="NCBI Taxonomy" id="768066"/>
    <lineage>
        <taxon>Bacteria</taxon>
        <taxon>Pseudomonadati</taxon>
        <taxon>Pseudomonadota</taxon>
        <taxon>Gammaproteobacteria</taxon>
        <taxon>Oceanospirillales</taxon>
        <taxon>Halomonadaceae</taxon>
        <taxon>Halomonas</taxon>
    </lineage>
</organism>
<dbReference type="EMBL" id="CP139472">
    <property type="protein sequence ID" value="WPU46568.1"/>
    <property type="molecule type" value="Genomic_DNA"/>
</dbReference>
<name>A0A1R4A4N9_HALED</name>
<evidence type="ECO:0000313" key="2">
    <source>
        <dbReference type="EMBL" id="WPU46568.1"/>
    </source>
</evidence>
<dbReference type="GeneID" id="91011514"/>
<reference evidence="1" key="1">
    <citation type="journal article" date="2010" name="Environ. Microbiol.">
        <title>A blueprint of ectoine metabolism from the genome of the industrial producer Halomonas elongata DSM 2581(T).</title>
        <authorList>
            <person name="Schwibbert K."/>
            <person name="Marin-Sanguino A."/>
            <person name="Bagyan I."/>
            <person name="Heidrich G."/>
            <person name="Lentzen G."/>
            <person name="Seitz H."/>
            <person name="Rampp M."/>
            <person name="Schuster S.C."/>
            <person name="Klenk H.P."/>
            <person name="Pfeiffer F."/>
            <person name="Oesterhelt D."/>
            <person name="Kunte H.J."/>
        </authorList>
    </citation>
    <scope>NUCLEOTIDE SEQUENCE</scope>
    <source>
        <strain evidence="1">Type strain: DSM 2581</strain>
    </source>
</reference>
<dbReference type="KEGG" id="hel:HELO_4089A"/>
<accession>A0A1R4A4N9</accession>
<keyword evidence="4" id="KW-1185">Reference proteome</keyword>
<dbReference type="EMBL" id="FN869568">
    <property type="protein sequence ID" value="SJK83877.1"/>
    <property type="molecule type" value="Genomic_DNA"/>
</dbReference>
<evidence type="ECO:0000313" key="4">
    <source>
        <dbReference type="Proteomes" id="UP001322512"/>
    </source>
</evidence>
<reference evidence="3" key="3">
    <citation type="journal article" date="2011" name="Environ. Microbiol.">
        <title>A blueprint of ectoine metabolism from the genome of the industrial producer Halomonas elongata DSM 2581(T).</title>
        <authorList>
            <person name="Schwibbert K."/>
            <person name="Marin-Sanguino A."/>
            <person name="Bagyan I."/>
            <person name="Heidrich G."/>
            <person name="Lentzen G."/>
            <person name="Seitz H."/>
            <person name="Rampp M."/>
            <person name="Schuster S.C."/>
            <person name="Klenk H.P."/>
            <person name="Pfeiffer F."/>
            <person name="Oesterhelt D."/>
            <person name="Kunte H.J."/>
        </authorList>
    </citation>
    <scope>NUCLEOTIDE SEQUENCE [LARGE SCALE GENOMIC DNA]</scope>
    <source>
        <strain evidence="3">ATCC 33173 / DSM 2581 / NBRC 15536 / NCIMB 2198 / 1H9</strain>
    </source>
</reference>
<dbReference type="RefSeq" id="WP_049786250.1">
    <property type="nucleotide sequence ID" value="NC_014532.2"/>
</dbReference>
<dbReference type="AlphaFoldDB" id="A0A1R4A4N9"/>
<gene>
    <name evidence="1" type="ORF">HELO_4089A</name>
    <name evidence="2" type="ORF">SR933_15110</name>
</gene>
<evidence type="ECO:0000313" key="3">
    <source>
        <dbReference type="Proteomes" id="UP000008707"/>
    </source>
</evidence>
<reference evidence="1" key="2">
    <citation type="submission" date="2010-05" db="EMBL/GenBank/DDBJ databases">
        <title>Revision and reannotation of the Halomonas elongata DSM 2581(T) genome.</title>
        <authorList>
            <person name="Pfeiffer F."/>
            <person name="Bagyan I."/>
            <person name="Alfaro-Espinoza G."/>
            <person name="Zamora-Lagos M.A."/>
            <person name="Habermann B."/>
            <person name="Oesterhelt D."/>
            <person name="Kunte H.J."/>
        </authorList>
    </citation>
    <scope>NUCLEOTIDE SEQUENCE</scope>
    <source>
        <strain evidence="1">Type strain: DSM 2581</strain>
    </source>
</reference>
<reference evidence="2 4" key="4">
    <citation type="submission" date="2023-11" db="EMBL/GenBank/DDBJ databases">
        <title>MicrobeMod: A computational toolkit for identifying prokaryotic methylation and restriction-modification with nanopore sequencing.</title>
        <authorList>
            <person name="Crits-Christoph A."/>
            <person name="Kang S.C."/>
            <person name="Lee H."/>
            <person name="Ostrov N."/>
        </authorList>
    </citation>
    <scope>NUCLEOTIDE SEQUENCE [LARGE SCALE GENOMIC DNA]</scope>
    <source>
        <strain evidence="2 4">ATCC 33173</strain>
    </source>
</reference>